<reference evidence="1" key="1">
    <citation type="submission" date="2014-11" db="EMBL/GenBank/DDBJ databases">
        <authorList>
            <person name="Amaro Gonzalez C."/>
        </authorList>
    </citation>
    <scope>NUCLEOTIDE SEQUENCE</scope>
</reference>
<protein>
    <submittedName>
        <fullName evidence="1">Uncharacterized protein</fullName>
    </submittedName>
</protein>
<organism evidence="1">
    <name type="scientific">Anguilla anguilla</name>
    <name type="common">European freshwater eel</name>
    <name type="synonym">Muraena anguilla</name>
    <dbReference type="NCBI Taxonomy" id="7936"/>
    <lineage>
        <taxon>Eukaryota</taxon>
        <taxon>Metazoa</taxon>
        <taxon>Chordata</taxon>
        <taxon>Craniata</taxon>
        <taxon>Vertebrata</taxon>
        <taxon>Euteleostomi</taxon>
        <taxon>Actinopterygii</taxon>
        <taxon>Neopterygii</taxon>
        <taxon>Teleostei</taxon>
        <taxon>Anguilliformes</taxon>
        <taxon>Anguillidae</taxon>
        <taxon>Anguilla</taxon>
    </lineage>
</organism>
<dbReference type="AlphaFoldDB" id="A0A0E9QPP6"/>
<reference evidence="1" key="2">
    <citation type="journal article" date="2015" name="Fish Shellfish Immunol.">
        <title>Early steps in the European eel (Anguilla anguilla)-Vibrio vulnificus interaction in the gills: Role of the RtxA13 toxin.</title>
        <authorList>
            <person name="Callol A."/>
            <person name="Pajuelo D."/>
            <person name="Ebbesson L."/>
            <person name="Teles M."/>
            <person name="MacKenzie S."/>
            <person name="Amaro C."/>
        </authorList>
    </citation>
    <scope>NUCLEOTIDE SEQUENCE</scope>
</reference>
<sequence>MSYYLWLTVMYCTLCGQSEISIPNSRPSMVMSYYS</sequence>
<evidence type="ECO:0000313" key="1">
    <source>
        <dbReference type="EMBL" id="JAH18148.1"/>
    </source>
</evidence>
<dbReference type="EMBL" id="GBXM01090429">
    <property type="protein sequence ID" value="JAH18148.1"/>
    <property type="molecule type" value="Transcribed_RNA"/>
</dbReference>
<name>A0A0E9QPP6_ANGAN</name>
<accession>A0A0E9QPP6</accession>
<proteinExistence type="predicted"/>